<keyword evidence="2" id="KW-0378">Hydrolase</keyword>
<dbReference type="Pfam" id="PF02492">
    <property type="entry name" value="cobW"/>
    <property type="match status" value="1"/>
</dbReference>
<feature type="domain" description="CobW C-terminal" evidence="7">
    <location>
        <begin position="302"/>
        <end position="419"/>
    </location>
</feature>
<evidence type="ECO:0000256" key="6">
    <source>
        <dbReference type="SAM" id="Phobius"/>
    </source>
</evidence>
<dbReference type="InterPro" id="IPR011629">
    <property type="entry name" value="CobW-like_C"/>
</dbReference>
<evidence type="ECO:0000256" key="5">
    <source>
        <dbReference type="ARBA" id="ARBA00049117"/>
    </source>
</evidence>
<evidence type="ECO:0000256" key="1">
    <source>
        <dbReference type="ARBA" id="ARBA00022741"/>
    </source>
</evidence>
<dbReference type="Gene3D" id="3.30.1220.10">
    <property type="entry name" value="CobW-like, C-terminal domain"/>
    <property type="match status" value="1"/>
</dbReference>
<evidence type="ECO:0000256" key="2">
    <source>
        <dbReference type="ARBA" id="ARBA00022801"/>
    </source>
</evidence>
<dbReference type="SMART" id="SM00833">
    <property type="entry name" value="CobW_C"/>
    <property type="match status" value="1"/>
</dbReference>
<dbReference type="Gene3D" id="3.40.50.300">
    <property type="entry name" value="P-loop containing nucleotide triphosphate hydrolases"/>
    <property type="match status" value="1"/>
</dbReference>
<keyword evidence="6" id="KW-1133">Transmembrane helix</keyword>
<comment type="catalytic activity">
    <reaction evidence="5">
        <text>GTP + H2O = GDP + phosphate + H(+)</text>
        <dbReference type="Rhea" id="RHEA:19669"/>
        <dbReference type="ChEBI" id="CHEBI:15377"/>
        <dbReference type="ChEBI" id="CHEBI:15378"/>
        <dbReference type="ChEBI" id="CHEBI:37565"/>
        <dbReference type="ChEBI" id="CHEBI:43474"/>
        <dbReference type="ChEBI" id="CHEBI:58189"/>
    </reaction>
    <physiologicalReaction direction="left-to-right" evidence="5">
        <dbReference type="Rhea" id="RHEA:19670"/>
    </physiologicalReaction>
</comment>
<dbReference type="InterPro" id="IPR003495">
    <property type="entry name" value="CobW/HypB/UreG_nucleotide-bd"/>
</dbReference>
<proteinExistence type="inferred from homology"/>
<dbReference type="OrthoDB" id="258627at2759"/>
<protein>
    <recommendedName>
        <fullName evidence="7">CobW C-terminal domain-containing protein</fullName>
    </recommendedName>
</protein>
<sequence>MAGGLGVDLVGGYAGVVAVVALSFVVAQCLVLLSQRLRFRRVMQKSAELTQKSAAEPDAKRIPITLVTGFLGAGKTTLLNHVLSSADHGLRVAVLINEFGAVSVDHRLIAGHATSGALADVVVMKNGCMCCSGDSPGSELEGILNKLLEMTAVDSSLYDYMLIETSGLADPTAVVHLLFRHEMARSRFVLDGVVTLVDASNVHRHLAVPERGPLVRPRPEVARQLALADVVLLTKTDAIGDAPGGREAVERAVREACPAATIVVSHPARAPLEQLLGIDAFRRRRVHLAPERGPTAVHTLGAQTVCLRVRGALTLSALQAWLQRVVVTHEAELYRLKGTLSIAGERRRFVVQGVHGEVRGHFDEAVGADVAASAQDATSRQPEDDESSVLVLIASTGPPPDFAHQLDEAELQSSLQACALDGEGSVVVVRTDKPGATRRAAPALDGDECVDCGDEQPLKKLAHTEARARIARRGGAAPSGLA</sequence>
<keyword evidence="6" id="KW-0812">Transmembrane</keyword>
<comment type="similarity">
    <text evidence="4">Belongs to the SIMIBI class G3E GTPase family. ZNG1 subfamily.</text>
</comment>
<keyword evidence="6" id="KW-0472">Membrane</keyword>
<dbReference type="CDD" id="cd03112">
    <property type="entry name" value="CobW-like"/>
    <property type="match status" value="1"/>
</dbReference>
<keyword evidence="3" id="KW-0143">Chaperone</keyword>
<keyword evidence="1" id="KW-0547">Nucleotide-binding</keyword>
<name>A0A8J5XPY3_DIALT</name>
<dbReference type="SUPFAM" id="SSF52540">
    <property type="entry name" value="P-loop containing nucleoside triphosphate hydrolases"/>
    <property type="match status" value="1"/>
</dbReference>
<keyword evidence="9" id="KW-1185">Reference proteome</keyword>
<dbReference type="GO" id="GO:0016787">
    <property type="term" value="F:hydrolase activity"/>
    <property type="evidence" value="ECO:0007669"/>
    <property type="project" value="UniProtKB-KW"/>
</dbReference>
<dbReference type="Proteomes" id="UP000751190">
    <property type="component" value="Unassembled WGS sequence"/>
</dbReference>
<dbReference type="AlphaFoldDB" id="A0A8J5XPY3"/>
<evidence type="ECO:0000313" key="8">
    <source>
        <dbReference type="EMBL" id="KAG8467984.1"/>
    </source>
</evidence>
<evidence type="ECO:0000256" key="4">
    <source>
        <dbReference type="ARBA" id="ARBA00034320"/>
    </source>
</evidence>
<dbReference type="OMA" id="GCMCCSG"/>
<organism evidence="8 9">
    <name type="scientific">Diacronema lutheri</name>
    <name type="common">Unicellular marine alga</name>
    <name type="synonym">Monochrysis lutheri</name>
    <dbReference type="NCBI Taxonomy" id="2081491"/>
    <lineage>
        <taxon>Eukaryota</taxon>
        <taxon>Haptista</taxon>
        <taxon>Haptophyta</taxon>
        <taxon>Pavlovophyceae</taxon>
        <taxon>Pavlovales</taxon>
        <taxon>Pavlovaceae</taxon>
        <taxon>Diacronema</taxon>
    </lineage>
</organism>
<dbReference type="InterPro" id="IPR051316">
    <property type="entry name" value="Zinc-reg_GTPase_activator"/>
</dbReference>
<dbReference type="PANTHER" id="PTHR13748">
    <property type="entry name" value="COBW-RELATED"/>
    <property type="match status" value="1"/>
</dbReference>
<dbReference type="GO" id="GO:0000166">
    <property type="term" value="F:nucleotide binding"/>
    <property type="evidence" value="ECO:0007669"/>
    <property type="project" value="UniProtKB-KW"/>
</dbReference>
<dbReference type="SUPFAM" id="SSF90002">
    <property type="entry name" value="Hypothetical protein YjiA, C-terminal domain"/>
    <property type="match status" value="1"/>
</dbReference>
<evidence type="ECO:0000256" key="3">
    <source>
        <dbReference type="ARBA" id="ARBA00023186"/>
    </source>
</evidence>
<dbReference type="EMBL" id="JAGTXO010000005">
    <property type="protein sequence ID" value="KAG8467984.1"/>
    <property type="molecule type" value="Genomic_DNA"/>
</dbReference>
<reference evidence="8" key="1">
    <citation type="submission" date="2021-05" db="EMBL/GenBank/DDBJ databases">
        <title>The genome of the haptophyte Pavlova lutheri (Diacronema luteri, Pavlovales) - a model for lipid biosynthesis in eukaryotic algae.</title>
        <authorList>
            <person name="Hulatt C.J."/>
            <person name="Posewitz M.C."/>
        </authorList>
    </citation>
    <scope>NUCLEOTIDE SEQUENCE</scope>
    <source>
        <strain evidence="8">NIVA-4/92</strain>
    </source>
</reference>
<feature type="transmembrane region" description="Helical" evidence="6">
    <location>
        <begin position="12"/>
        <end position="33"/>
    </location>
</feature>
<dbReference type="InterPro" id="IPR027417">
    <property type="entry name" value="P-loop_NTPase"/>
</dbReference>
<dbReference type="Pfam" id="PF07683">
    <property type="entry name" value="CobW_C"/>
    <property type="match status" value="1"/>
</dbReference>
<dbReference type="InterPro" id="IPR036627">
    <property type="entry name" value="CobW-likC_sf"/>
</dbReference>
<dbReference type="GO" id="GO:0005737">
    <property type="term" value="C:cytoplasm"/>
    <property type="evidence" value="ECO:0007669"/>
    <property type="project" value="TreeGrafter"/>
</dbReference>
<dbReference type="PANTHER" id="PTHR13748:SF62">
    <property type="entry name" value="COBW DOMAIN-CONTAINING PROTEIN"/>
    <property type="match status" value="1"/>
</dbReference>
<comment type="caution">
    <text evidence="8">The sequence shown here is derived from an EMBL/GenBank/DDBJ whole genome shotgun (WGS) entry which is preliminary data.</text>
</comment>
<accession>A0A8J5XPY3</accession>
<gene>
    <name evidence="8" type="ORF">KFE25_007036</name>
</gene>
<evidence type="ECO:0000313" key="9">
    <source>
        <dbReference type="Proteomes" id="UP000751190"/>
    </source>
</evidence>
<evidence type="ECO:0000259" key="7">
    <source>
        <dbReference type="SMART" id="SM00833"/>
    </source>
</evidence>